<comment type="similarity">
    <text evidence="4 5">Belongs to the RNA methyltransferase RlmH family.</text>
</comment>
<feature type="binding site" evidence="5">
    <location>
        <position position="105"/>
    </location>
    <ligand>
        <name>S-adenosyl-L-methionine</name>
        <dbReference type="ChEBI" id="CHEBI:59789"/>
    </ligand>
</feature>
<keyword evidence="5" id="KW-0963">Cytoplasm</keyword>
<keyword evidence="2 5" id="KW-0808">Transferase</keyword>
<reference evidence="7" key="2">
    <citation type="journal article" date="2011" name="Stand. Genomic Sci.">
        <title>Complete genome sequence of Weeksella virosa type strain (9751T).</title>
        <authorList>
            <person name="Lang E."/>
            <person name="Teshima H."/>
            <person name="Lucas S."/>
            <person name="Lapidus A."/>
            <person name="Hammon N."/>
            <person name="Deshpande S."/>
            <person name="Nolan M."/>
            <person name="Cheng J."/>
            <person name="Pitluck S."/>
            <person name="Liolios K."/>
            <person name="Pagani I."/>
            <person name="Mikhailova N."/>
            <person name="Ivanova N."/>
            <person name="Mavromatis K."/>
            <person name="Pati A."/>
            <person name="Tapia R."/>
            <person name="Han C."/>
            <person name="Goodwin L."/>
            <person name="Chen A."/>
            <person name="Palaniappan K."/>
            <person name="Land M."/>
            <person name="Hauser L."/>
            <person name="Chang Y."/>
            <person name="Jeffries C."/>
            <person name="Brambilla E."/>
            <person name="Kopitz M."/>
            <person name="Rohde M."/>
            <person name="Goker M."/>
            <person name="Tindall B."/>
            <person name="Detter J."/>
            <person name="Woyke T."/>
            <person name="Bristow J."/>
            <person name="Eisen J."/>
            <person name="Markowitz V."/>
            <person name="Hugenholtz P."/>
            <person name="Klenk H."/>
            <person name="Kyrpides N."/>
        </authorList>
    </citation>
    <scope>NUCLEOTIDE SEQUENCE [LARGE SCALE GENOMIC DNA]</scope>
    <source>
        <strain evidence="7">ATCC 43766 / DSM 16922 / JCM 21250 / NBRC 16016 / NCTC 11634 / CL345/78</strain>
    </source>
</reference>
<dbReference type="PANTHER" id="PTHR33603">
    <property type="entry name" value="METHYLTRANSFERASE"/>
    <property type="match status" value="1"/>
</dbReference>
<dbReference type="HOGENOM" id="CLU_100552_2_0_10"/>
<keyword evidence="1 5" id="KW-0489">Methyltransferase</keyword>
<dbReference type="eggNOG" id="COG1576">
    <property type="taxonomic scope" value="Bacteria"/>
</dbReference>
<evidence type="ECO:0000313" key="7">
    <source>
        <dbReference type="Proteomes" id="UP000008641"/>
    </source>
</evidence>
<dbReference type="EC" id="2.1.1.177" evidence="5"/>
<dbReference type="PIRSF" id="PIRSF004505">
    <property type="entry name" value="MT_bac"/>
    <property type="match status" value="1"/>
</dbReference>
<dbReference type="InterPro" id="IPR029028">
    <property type="entry name" value="Alpha/beta_knot_MTases"/>
</dbReference>
<evidence type="ECO:0000256" key="2">
    <source>
        <dbReference type="ARBA" id="ARBA00022679"/>
    </source>
</evidence>
<accession>F0NZ72</accession>
<dbReference type="STRING" id="865938.Weevi_1589"/>
<reference evidence="6 7" key="1">
    <citation type="journal article" date="2011" name="Stand. Genomic Sci.">
        <title>Complete genome sequence of Weeksella virosa type strain (9751).</title>
        <authorList>
            <person name="Lang E."/>
            <person name="Teshima H."/>
            <person name="Lucas S."/>
            <person name="Lapidus A."/>
            <person name="Hammon N."/>
            <person name="Deshpande S."/>
            <person name="Nolan M."/>
            <person name="Cheng J.F."/>
            <person name="Pitluck S."/>
            <person name="Liolios K."/>
            <person name="Pagani I."/>
            <person name="Mikhailova N."/>
            <person name="Ivanova N."/>
            <person name="Mavromatis K."/>
            <person name="Pati A."/>
            <person name="Tapia R."/>
            <person name="Han C."/>
            <person name="Goodwin L."/>
            <person name="Chen A."/>
            <person name="Palaniappan K."/>
            <person name="Land M."/>
            <person name="Hauser L."/>
            <person name="Chang Y.J."/>
            <person name="Jeffries C.D."/>
            <person name="Brambilla E.M."/>
            <person name="Kopitz M."/>
            <person name="Rohde M."/>
            <person name="Goker M."/>
            <person name="Tindall B.J."/>
            <person name="Detter J.C."/>
            <person name="Woyke T."/>
            <person name="Bristow J."/>
            <person name="Eisen J.A."/>
            <person name="Markowitz V."/>
            <person name="Hugenholtz P."/>
            <person name="Klenk H.P."/>
            <person name="Kyrpides N.C."/>
        </authorList>
    </citation>
    <scope>NUCLEOTIDE SEQUENCE [LARGE SCALE GENOMIC DNA]</scope>
    <source>
        <strain evidence="7">ATCC 43766 / DSM 16922 / JCM 21250 / NBRC 16016 / NCTC 11634 / CL345/78</strain>
    </source>
</reference>
<sequence>MNIFTLCVGKTDEQAIEQLLQKYEKRFPTYINYQRLELADIKNRKTLTIEQQKSKEADLLLQRINKGDLVVLLDEKGKQINSTDFAQQLQNDLNQSVKTLIFVIGGPYGFDDRLYQRANRKLSLSQMTFTHQMVRLFLTEQIYRAFTILQNKPYHHE</sequence>
<dbReference type="HAMAP" id="MF_00658">
    <property type="entry name" value="23SrRNA_methyltr_H"/>
    <property type="match status" value="1"/>
</dbReference>
<organism evidence="6 7">
    <name type="scientific">Weeksella virosa (strain ATCC 43766 / DSM 16922 / JCM 21250 / CCUG 30538 / CDC 9751 / IAM 14551 / NBRC 16016 / NCTC 11634 / CL345/78)</name>
    <dbReference type="NCBI Taxonomy" id="865938"/>
    <lineage>
        <taxon>Bacteria</taxon>
        <taxon>Pseudomonadati</taxon>
        <taxon>Bacteroidota</taxon>
        <taxon>Flavobacteriia</taxon>
        <taxon>Flavobacteriales</taxon>
        <taxon>Weeksellaceae</taxon>
        <taxon>Weeksella</taxon>
    </lineage>
</organism>
<dbReference type="InterPro" id="IPR029026">
    <property type="entry name" value="tRNA_m1G_MTases_N"/>
</dbReference>
<keyword evidence="3 5" id="KW-0949">S-adenosyl-L-methionine</keyword>
<dbReference type="KEGG" id="wvi:Weevi_1589"/>
<keyword evidence="7" id="KW-1185">Reference proteome</keyword>
<dbReference type="CDD" id="cd18081">
    <property type="entry name" value="RlmH-like"/>
    <property type="match status" value="1"/>
</dbReference>
<comment type="subunit">
    <text evidence="5">Homodimer.</text>
</comment>
<dbReference type="PANTHER" id="PTHR33603:SF1">
    <property type="entry name" value="RIBOSOMAL RNA LARGE SUBUNIT METHYLTRANSFERASE H"/>
    <property type="match status" value="1"/>
</dbReference>
<comment type="subcellular location">
    <subcellularLocation>
        <location evidence="5">Cytoplasm</location>
    </subcellularLocation>
</comment>
<dbReference type="InterPro" id="IPR003742">
    <property type="entry name" value="RlmH-like"/>
</dbReference>
<name>F0NZ72_WEEVC</name>
<dbReference type="SUPFAM" id="SSF75217">
    <property type="entry name" value="alpha/beta knot"/>
    <property type="match status" value="1"/>
</dbReference>
<comment type="catalytic activity">
    <reaction evidence="5">
        <text>pseudouridine(1915) in 23S rRNA + S-adenosyl-L-methionine = N(3)-methylpseudouridine(1915) in 23S rRNA + S-adenosyl-L-homocysteine + H(+)</text>
        <dbReference type="Rhea" id="RHEA:42752"/>
        <dbReference type="Rhea" id="RHEA-COMP:10221"/>
        <dbReference type="Rhea" id="RHEA-COMP:10222"/>
        <dbReference type="ChEBI" id="CHEBI:15378"/>
        <dbReference type="ChEBI" id="CHEBI:57856"/>
        <dbReference type="ChEBI" id="CHEBI:59789"/>
        <dbReference type="ChEBI" id="CHEBI:65314"/>
        <dbReference type="ChEBI" id="CHEBI:74486"/>
        <dbReference type="EC" id="2.1.1.177"/>
    </reaction>
</comment>
<protein>
    <recommendedName>
        <fullName evidence="5">Ribosomal RNA large subunit methyltransferase H</fullName>
        <ecNumber evidence="5">2.1.1.177</ecNumber>
    </recommendedName>
    <alternativeName>
        <fullName evidence="5">23S rRNA (pseudouridine1915-N3)-methyltransferase</fullName>
    </alternativeName>
    <alternativeName>
        <fullName evidence="5">23S rRNA m3Psi1915 methyltransferase</fullName>
    </alternativeName>
    <alternativeName>
        <fullName evidence="5">rRNA (pseudouridine-N3-)-methyltransferase RlmH</fullName>
    </alternativeName>
</protein>
<evidence type="ECO:0000256" key="4">
    <source>
        <dbReference type="ARBA" id="ARBA00038303"/>
    </source>
</evidence>
<dbReference type="Pfam" id="PF02590">
    <property type="entry name" value="SPOUT_MTase"/>
    <property type="match status" value="1"/>
</dbReference>
<dbReference type="AlphaFoldDB" id="F0NZ72"/>
<proteinExistence type="inferred from homology"/>
<dbReference type="RefSeq" id="WP_013598678.1">
    <property type="nucleotide sequence ID" value="NC_015144.1"/>
</dbReference>
<evidence type="ECO:0000256" key="5">
    <source>
        <dbReference type="HAMAP-Rule" id="MF_00658"/>
    </source>
</evidence>
<feature type="binding site" evidence="5">
    <location>
        <position position="73"/>
    </location>
    <ligand>
        <name>S-adenosyl-L-methionine</name>
        <dbReference type="ChEBI" id="CHEBI:59789"/>
    </ligand>
</feature>
<dbReference type="GO" id="GO:0005737">
    <property type="term" value="C:cytoplasm"/>
    <property type="evidence" value="ECO:0007669"/>
    <property type="project" value="UniProtKB-SubCell"/>
</dbReference>
<keyword evidence="5" id="KW-0698">rRNA processing</keyword>
<dbReference type="OrthoDB" id="9806643at2"/>
<dbReference type="Proteomes" id="UP000008641">
    <property type="component" value="Chromosome"/>
</dbReference>
<evidence type="ECO:0000313" key="6">
    <source>
        <dbReference type="EMBL" id="ADX68289.1"/>
    </source>
</evidence>
<evidence type="ECO:0000256" key="1">
    <source>
        <dbReference type="ARBA" id="ARBA00022603"/>
    </source>
</evidence>
<dbReference type="Gene3D" id="3.40.1280.10">
    <property type="match status" value="1"/>
</dbReference>
<dbReference type="EMBL" id="CP002455">
    <property type="protein sequence ID" value="ADX68289.1"/>
    <property type="molecule type" value="Genomic_DNA"/>
</dbReference>
<evidence type="ECO:0000256" key="3">
    <source>
        <dbReference type="ARBA" id="ARBA00022691"/>
    </source>
</evidence>
<dbReference type="NCBIfam" id="NF000990">
    <property type="entry name" value="PRK00103.2-4"/>
    <property type="match status" value="1"/>
</dbReference>
<dbReference type="GO" id="GO:0070038">
    <property type="term" value="F:rRNA (pseudouridine-N3-)-methyltransferase activity"/>
    <property type="evidence" value="ECO:0007669"/>
    <property type="project" value="UniProtKB-UniRule"/>
</dbReference>
<feature type="binding site" evidence="5">
    <location>
        <begin position="124"/>
        <end position="129"/>
    </location>
    <ligand>
        <name>S-adenosyl-L-methionine</name>
        <dbReference type="ChEBI" id="CHEBI:59789"/>
    </ligand>
</feature>
<comment type="function">
    <text evidence="5">Specifically methylates the pseudouridine at position 1915 (m3Psi1915) in 23S rRNA.</text>
</comment>
<gene>
    <name evidence="5" type="primary">rlmH</name>
    <name evidence="6" type="ordered locus">Weevi_1589</name>
</gene>